<accession>A0A4Y1REU3</accession>
<feature type="compositionally biased region" description="Polar residues" evidence="1">
    <location>
        <begin position="47"/>
        <end position="61"/>
    </location>
</feature>
<organism evidence="2">
    <name type="scientific">Prunus dulcis</name>
    <name type="common">Almond</name>
    <name type="synonym">Amygdalus dulcis</name>
    <dbReference type="NCBI Taxonomy" id="3755"/>
    <lineage>
        <taxon>Eukaryota</taxon>
        <taxon>Viridiplantae</taxon>
        <taxon>Streptophyta</taxon>
        <taxon>Embryophyta</taxon>
        <taxon>Tracheophyta</taxon>
        <taxon>Spermatophyta</taxon>
        <taxon>Magnoliopsida</taxon>
        <taxon>eudicotyledons</taxon>
        <taxon>Gunneridae</taxon>
        <taxon>Pentapetalae</taxon>
        <taxon>rosids</taxon>
        <taxon>fabids</taxon>
        <taxon>Rosales</taxon>
        <taxon>Rosaceae</taxon>
        <taxon>Amygdaloideae</taxon>
        <taxon>Amygdaleae</taxon>
        <taxon>Prunus</taxon>
    </lineage>
</organism>
<evidence type="ECO:0000256" key="1">
    <source>
        <dbReference type="SAM" id="MobiDB-lite"/>
    </source>
</evidence>
<evidence type="ECO:0000313" key="2">
    <source>
        <dbReference type="EMBL" id="BBH02437.1"/>
    </source>
</evidence>
<name>A0A4Y1REU3_PRUDU</name>
<dbReference type="EMBL" id="AP019300">
    <property type="protein sequence ID" value="BBH02437.1"/>
    <property type="molecule type" value="Genomic_DNA"/>
</dbReference>
<gene>
    <name evidence="2" type="ORF">Prudu_012986</name>
</gene>
<sequence>MVDLKLTYPSGLATVVLINGFHIGEIRWLTSSGDFSSGFTVPKKNVDSPNSPHSDCKLGNT</sequence>
<feature type="non-terminal residue" evidence="2">
    <location>
        <position position="61"/>
    </location>
</feature>
<dbReference type="AlphaFoldDB" id="A0A4Y1REU3"/>
<proteinExistence type="predicted"/>
<feature type="region of interest" description="Disordered" evidence="1">
    <location>
        <begin position="41"/>
        <end position="61"/>
    </location>
</feature>
<reference evidence="2" key="1">
    <citation type="journal article" date="2019" name="Science">
        <title>Mutation of a bHLH transcription factor allowed almond domestication.</title>
        <authorList>
            <person name="Sanchez-Perez R."/>
            <person name="Pavan S."/>
            <person name="Mazzeo R."/>
            <person name="Moldovan C."/>
            <person name="Aiese Cigliano R."/>
            <person name="Del Cueto J."/>
            <person name="Ricciardi F."/>
            <person name="Lotti C."/>
            <person name="Ricciardi L."/>
            <person name="Dicenta F."/>
            <person name="Lopez-Marques R.L."/>
            <person name="Lindberg Moller B."/>
        </authorList>
    </citation>
    <scope>NUCLEOTIDE SEQUENCE</scope>
</reference>
<protein>
    <submittedName>
        <fullName evidence="2">YELLOW STRIPE like 1</fullName>
    </submittedName>
</protein>